<organism evidence="1 2">
    <name type="scientific">Pisolithus tinctorius Marx 270</name>
    <dbReference type="NCBI Taxonomy" id="870435"/>
    <lineage>
        <taxon>Eukaryota</taxon>
        <taxon>Fungi</taxon>
        <taxon>Dikarya</taxon>
        <taxon>Basidiomycota</taxon>
        <taxon>Agaricomycotina</taxon>
        <taxon>Agaricomycetes</taxon>
        <taxon>Agaricomycetidae</taxon>
        <taxon>Boletales</taxon>
        <taxon>Sclerodermatineae</taxon>
        <taxon>Pisolithaceae</taxon>
        <taxon>Pisolithus</taxon>
    </lineage>
</organism>
<dbReference type="AlphaFoldDB" id="A0A0C3P8M7"/>
<dbReference type="HOGENOM" id="CLU_2758822_0_0_1"/>
<reference evidence="2" key="2">
    <citation type="submission" date="2015-01" db="EMBL/GenBank/DDBJ databases">
        <title>Evolutionary Origins and Diversification of the Mycorrhizal Mutualists.</title>
        <authorList>
            <consortium name="DOE Joint Genome Institute"/>
            <consortium name="Mycorrhizal Genomics Consortium"/>
            <person name="Kohler A."/>
            <person name="Kuo A."/>
            <person name="Nagy L.G."/>
            <person name="Floudas D."/>
            <person name="Copeland A."/>
            <person name="Barry K.W."/>
            <person name="Cichocki N."/>
            <person name="Veneault-Fourrey C."/>
            <person name="LaButti K."/>
            <person name="Lindquist E.A."/>
            <person name="Lipzen A."/>
            <person name="Lundell T."/>
            <person name="Morin E."/>
            <person name="Murat C."/>
            <person name="Riley R."/>
            <person name="Ohm R."/>
            <person name="Sun H."/>
            <person name="Tunlid A."/>
            <person name="Henrissat B."/>
            <person name="Grigoriev I.V."/>
            <person name="Hibbett D.S."/>
            <person name="Martin F."/>
        </authorList>
    </citation>
    <scope>NUCLEOTIDE SEQUENCE [LARGE SCALE GENOMIC DNA]</scope>
    <source>
        <strain evidence="2">Marx 270</strain>
    </source>
</reference>
<name>A0A0C3P8M7_PISTI</name>
<accession>A0A0C3P8M7</accession>
<sequence>MTAIPFVSRMTLSNVAYKVVPLHLMTATNPLTGNSHPSGRVLDRMHIFEMLWSATAIDTSVAYHAVCVWV</sequence>
<reference evidence="1 2" key="1">
    <citation type="submission" date="2014-04" db="EMBL/GenBank/DDBJ databases">
        <authorList>
            <consortium name="DOE Joint Genome Institute"/>
            <person name="Kuo A."/>
            <person name="Kohler A."/>
            <person name="Costa M.D."/>
            <person name="Nagy L.G."/>
            <person name="Floudas D."/>
            <person name="Copeland A."/>
            <person name="Barry K.W."/>
            <person name="Cichocki N."/>
            <person name="Veneault-Fourrey C."/>
            <person name="LaButti K."/>
            <person name="Lindquist E.A."/>
            <person name="Lipzen A."/>
            <person name="Lundell T."/>
            <person name="Morin E."/>
            <person name="Murat C."/>
            <person name="Sun H."/>
            <person name="Tunlid A."/>
            <person name="Henrissat B."/>
            <person name="Grigoriev I.V."/>
            <person name="Hibbett D.S."/>
            <person name="Martin F."/>
            <person name="Nordberg H.P."/>
            <person name="Cantor M.N."/>
            <person name="Hua S.X."/>
        </authorList>
    </citation>
    <scope>NUCLEOTIDE SEQUENCE [LARGE SCALE GENOMIC DNA]</scope>
    <source>
        <strain evidence="1 2">Marx 270</strain>
    </source>
</reference>
<evidence type="ECO:0000313" key="2">
    <source>
        <dbReference type="Proteomes" id="UP000054217"/>
    </source>
</evidence>
<dbReference type="EMBL" id="KN831973">
    <property type="protein sequence ID" value="KIO04076.1"/>
    <property type="molecule type" value="Genomic_DNA"/>
</dbReference>
<gene>
    <name evidence="1" type="ORF">M404DRAFT_1000901</name>
</gene>
<dbReference type="Proteomes" id="UP000054217">
    <property type="component" value="Unassembled WGS sequence"/>
</dbReference>
<keyword evidence="2" id="KW-1185">Reference proteome</keyword>
<proteinExistence type="predicted"/>
<dbReference type="InParanoid" id="A0A0C3P8M7"/>
<evidence type="ECO:0000313" key="1">
    <source>
        <dbReference type="EMBL" id="KIO04076.1"/>
    </source>
</evidence>
<protein>
    <submittedName>
        <fullName evidence="1">Uncharacterized protein</fullName>
    </submittedName>
</protein>